<dbReference type="EMBL" id="GIBP01004752">
    <property type="protein sequence ID" value="NDV33721.1"/>
    <property type="molecule type" value="Transcribed_RNA"/>
</dbReference>
<accession>A0A6B2L9W3</accession>
<feature type="domain" description="MRH" evidence="6">
    <location>
        <begin position="9"/>
        <end position="119"/>
    </location>
</feature>
<dbReference type="GO" id="GO:0030970">
    <property type="term" value="P:retrograde protein transport, ER to cytosol"/>
    <property type="evidence" value="ECO:0007669"/>
    <property type="project" value="TreeGrafter"/>
</dbReference>
<dbReference type="Pfam" id="PF07915">
    <property type="entry name" value="PRKCSH"/>
    <property type="match status" value="1"/>
</dbReference>
<dbReference type="InterPro" id="IPR044865">
    <property type="entry name" value="MRH_dom"/>
</dbReference>
<feature type="region of interest" description="Disordered" evidence="5">
    <location>
        <begin position="164"/>
        <end position="232"/>
    </location>
</feature>
<dbReference type="Gene3D" id="2.70.130.10">
    <property type="entry name" value="Mannose-6-phosphate receptor binding domain"/>
    <property type="match status" value="1"/>
</dbReference>
<evidence type="ECO:0000259" key="6">
    <source>
        <dbReference type="PROSITE" id="PS51914"/>
    </source>
</evidence>
<sequence length="319" mass="35983">MPFLEDLQDRCLYRLEGWWTYEFCYGKHVRQFHQDKDGTIVASFNLGLKTDASKGVAGEDFYYEKFSKGTVCDLTAQPRTCEIRYYCSPEAEVSSLSSIKEPSSCNYIIRIDTPLLCKHPEYAYTVKEATEKIFCFEAPVPALEDIEIEEADLEWKKQKEATQAANAVKEKTTTTTETTPEPATTTTTTKTKKKKKTAATVSDDAAKTTNVNQDNTKEATPTETKNTPPNVLDVSLDPIDPLKELGQTEPVNDVNEENGVKIAFLSEADLSDLIEDFNSAQDELDLKKLKQVFDGFDEVKRKPPASREDKEKKKDKKDL</sequence>
<protein>
    <recommendedName>
        <fullName evidence="6">MRH domain-containing protein</fullName>
    </recommendedName>
</protein>
<organism evidence="7">
    <name type="scientific">Arcella intermedia</name>
    <dbReference type="NCBI Taxonomy" id="1963864"/>
    <lineage>
        <taxon>Eukaryota</taxon>
        <taxon>Amoebozoa</taxon>
        <taxon>Tubulinea</taxon>
        <taxon>Elardia</taxon>
        <taxon>Arcellinida</taxon>
        <taxon>Sphaerothecina</taxon>
        <taxon>Arcellidae</taxon>
        <taxon>Arcella</taxon>
    </lineage>
</organism>
<evidence type="ECO:0000256" key="5">
    <source>
        <dbReference type="SAM" id="MobiDB-lite"/>
    </source>
</evidence>
<dbReference type="AlphaFoldDB" id="A0A6B2L9W3"/>
<keyword evidence="2" id="KW-0732">Signal</keyword>
<dbReference type="InterPro" id="IPR045149">
    <property type="entry name" value="OS-9-like"/>
</dbReference>
<proteinExistence type="predicted"/>
<reference evidence="7" key="1">
    <citation type="journal article" date="2020" name="J. Eukaryot. Microbiol.">
        <title>De novo Sequencing, Assembly and Annotation of the Transcriptome for the Free-Living Testate Amoeba Arcella intermedia.</title>
        <authorList>
            <person name="Ribeiro G.M."/>
            <person name="Porfirio-Sousa A.L."/>
            <person name="Maurer-Alcala X.X."/>
            <person name="Katz L.A."/>
            <person name="Lahr D.J.G."/>
        </authorList>
    </citation>
    <scope>NUCLEOTIDE SEQUENCE</scope>
</reference>
<evidence type="ECO:0000256" key="2">
    <source>
        <dbReference type="ARBA" id="ARBA00022729"/>
    </source>
</evidence>
<dbReference type="SUPFAM" id="SSF50911">
    <property type="entry name" value="Mannose 6-phosphate receptor domain"/>
    <property type="match status" value="1"/>
</dbReference>
<feature type="compositionally biased region" description="Low complexity" evidence="5">
    <location>
        <begin position="173"/>
        <end position="189"/>
    </location>
</feature>
<evidence type="ECO:0000256" key="4">
    <source>
        <dbReference type="ARBA" id="ARBA00023157"/>
    </source>
</evidence>
<dbReference type="InterPro" id="IPR009011">
    <property type="entry name" value="Man6P_isomerase_rcpt-bd_dom_sf"/>
</dbReference>
<dbReference type="PROSITE" id="PS51914">
    <property type="entry name" value="MRH"/>
    <property type="match status" value="1"/>
</dbReference>
<comment type="subcellular location">
    <subcellularLocation>
        <location evidence="1">Endoplasmic reticulum</location>
    </subcellularLocation>
</comment>
<evidence type="ECO:0000313" key="7">
    <source>
        <dbReference type="EMBL" id="NDV33721.1"/>
    </source>
</evidence>
<feature type="region of interest" description="Disordered" evidence="5">
    <location>
        <begin position="293"/>
        <end position="319"/>
    </location>
</feature>
<dbReference type="GO" id="GO:0030968">
    <property type="term" value="P:endoplasmic reticulum unfolded protein response"/>
    <property type="evidence" value="ECO:0007669"/>
    <property type="project" value="InterPro"/>
</dbReference>
<dbReference type="PANTHER" id="PTHR15414:SF0">
    <property type="entry name" value="ENDOPLASMIC RETICULUM LECTIN 1"/>
    <property type="match status" value="1"/>
</dbReference>
<dbReference type="InterPro" id="IPR012913">
    <property type="entry name" value="OS9-like_dom"/>
</dbReference>
<name>A0A6B2L9W3_9EUKA</name>
<feature type="compositionally biased region" description="Polar residues" evidence="5">
    <location>
        <begin position="210"/>
        <end position="229"/>
    </location>
</feature>
<dbReference type="GO" id="GO:0005788">
    <property type="term" value="C:endoplasmic reticulum lumen"/>
    <property type="evidence" value="ECO:0007669"/>
    <property type="project" value="TreeGrafter"/>
</dbReference>
<keyword evidence="4" id="KW-1015">Disulfide bond</keyword>
<keyword evidence="3" id="KW-0256">Endoplasmic reticulum</keyword>
<feature type="compositionally biased region" description="Low complexity" evidence="5">
    <location>
        <begin position="198"/>
        <end position="209"/>
    </location>
</feature>
<feature type="compositionally biased region" description="Basic and acidic residues" evidence="5">
    <location>
        <begin position="297"/>
        <end position="319"/>
    </location>
</feature>
<evidence type="ECO:0000256" key="3">
    <source>
        <dbReference type="ARBA" id="ARBA00022824"/>
    </source>
</evidence>
<dbReference type="PANTHER" id="PTHR15414">
    <property type="entry name" value="OS-9-RELATED"/>
    <property type="match status" value="1"/>
</dbReference>
<evidence type="ECO:0000256" key="1">
    <source>
        <dbReference type="ARBA" id="ARBA00004240"/>
    </source>
</evidence>